<keyword evidence="7" id="KW-0686">Riboflavin biosynthesis</keyword>
<dbReference type="RefSeq" id="WP_178978544.1">
    <property type="nucleotide sequence ID" value="NZ_CAUTAN010000020.1"/>
</dbReference>
<accession>A0A7Y8VRU8</accession>
<evidence type="ECO:0000256" key="7">
    <source>
        <dbReference type="ARBA" id="ARBA00022619"/>
    </source>
</evidence>
<dbReference type="EMBL" id="JABXYR010000002">
    <property type="protein sequence ID" value="NWO23453.1"/>
    <property type="molecule type" value="Genomic_DNA"/>
</dbReference>
<comment type="caution">
    <text evidence="13">The sequence shown here is derived from an EMBL/GenBank/DDBJ whole genome shotgun (WGS) entry which is preliminary data.</text>
</comment>
<name>A0A7Y8VRU8_9FIRM</name>
<evidence type="ECO:0000313" key="14">
    <source>
        <dbReference type="Proteomes" id="UP000526307"/>
    </source>
</evidence>
<dbReference type="Pfam" id="PF00677">
    <property type="entry name" value="Lum_binding"/>
    <property type="match status" value="2"/>
</dbReference>
<dbReference type="GO" id="GO:0009231">
    <property type="term" value="P:riboflavin biosynthetic process"/>
    <property type="evidence" value="ECO:0007669"/>
    <property type="project" value="UniProtKB-KW"/>
</dbReference>
<dbReference type="GO" id="GO:0004746">
    <property type="term" value="F:riboflavin synthase activity"/>
    <property type="evidence" value="ECO:0007669"/>
    <property type="project" value="UniProtKB-UniRule"/>
</dbReference>
<comment type="subunit">
    <text evidence="4">Homotrimer.</text>
</comment>
<dbReference type="NCBIfam" id="TIGR00187">
    <property type="entry name" value="ribE"/>
    <property type="match status" value="1"/>
</dbReference>
<evidence type="ECO:0000256" key="1">
    <source>
        <dbReference type="ARBA" id="ARBA00000968"/>
    </source>
</evidence>
<organism evidence="13 14">
    <name type="scientific">Mogibacterium timidum</name>
    <dbReference type="NCBI Taxonomy" id="35519"/>
    <lineage>
        <taxon>Bacteria</taxon>
        <taxon>Bacillati</taxon>
        <taxon>Bacillota</taxon>
        <taxon>Clostridia</taxon>
        <taxon>Peptostreptococcales</taxon>
        <taxon>Anaerovoracaceae</taxon>
        <taxon>Mogibacterium</taxon>
    </lineage>
</organism>
<evidence type="ECO:0000256" key="10">
    <source>
        <dbReference type="NCBIfam" id="TIGR00187"/>
    </source>
</evidence>
<dbReference type="InterPro" id="IPR026017">
    <property type="entry name" value="Lumazine-bd_dom"/>
</dbReference>
<comment type="catalytic activity">
    <reaction evidence="1">
        <text>2 6,7-dimethyl-8-(1-D-ribityl)lumazine + H(+) = 5-amino-6-(D-ribitylamino)uracil + riboflavin</text>
        <dbReference type="Rhea" id="RHEA:20772"/>
        <dbReference type="ChEBI" id="CHEBI:15378"/>
        <dbReference type="ChEBI" id="CHEBI:15934"/>
        <dbReference type="ChEBI" id="CHEBI:57986"/>
        <dbReference type="ChEBI" id="CHEBI:58201"/>
        <dbReference type="EC" id="2.5.1.9"/>
    </reaction>
</comment>
<dbReference type="PANTHER" id="PTHR21098:SF12">
    <property type="entry name" value="RIBOFLAVIN SYNTHASE"/>
    <property type="match status" value="1"/>
</dbReference>
<keyword evidence="14" id="KW-1185">Reference proteome</keyword>
<dbReference type="InterPro" id="IPR001783">
    <property type="entry name" value="Lumazine-bd"/>
</dbReference>
<dbReference type="PROSITE" id="PS51177">
    <property type="entry name" value="LUMAZINE_BIND"/>
    <property type="match status" value="2"/>
</dbReference>
<dbReference type="AlphaFoldDB" id="A0A7Y8VRU8"/>
<dbReference type="NCBIfam" id="NF006767">
    <property type="entry name" value="PRK09289.1"/>
    <property type="match status" value="1"/>
</dbReference>
<evidence type="ECO:0000313" key="13">
    <source>
        <dbReference type="EMBL" id="NWO23453.1"/>
    </source>
</evidence>
<evidence type="ECO:0000256" key="11">
    <source>
        <dbReference type="PROSITE-ProRule" id="PRU00524"/>
    </source>
</evidence>
<dbReference type="InterPro" id="IPR017938">
    <property type="entry name" value="Riboflavin_synthase-like_b-brl"/>
</dbReference>
<feature type="repeat" description="Lumazine-binding" evidence="11">
    <location>
        <begin position="1"/>
        <end position="96"/>
    </location>
</feature>
<dbReference type="Gene3D" id="2.40.30.20">
    <property type="match status" value="2"/>
</dbReference>
<protein>
    <recommendedName>
        <fullName evidence="6 10">Riboflavin synthase</fullName>
        <ecNumber evidence="5 10">2.5.1.9</ecNumber>
    </recommendedName>
</protein>
<evidence type="ECO:0000256" key="4">
    <source>
        <dbReference type="ARBA" id="ARBA00011233"/>
    </source>
</evidence>
<dbReference type="InterPro" id="IPR023366">
    <property type="entry name" value="ATP_synth_asu-like_sf"/>
</dbReference>
<comment type="function">
    <text evidence="2">Catalyzes the dismutation of two molecules of 6,7-dimethyl-8-ribityllumazine, resulting in the formation of riboflavin and 5-amino-6-(D-ribitylamino)uracil.</text>
</comment>
<dbReference type="FunFam" id="2.40.30.20:FF:000003">
    <property type="entry name" value="Riboflavin synthase, alpha subunit"/>
    <property type="match status" value="1"/>
</dbReference>
<evidence type="ECO:0000256" key="9">
    <source>
        <dbReference type="ARBA" id="ARBA00022737"/>
    </source>
</evidence>
<dbReference type="PIRSF" id="PIRSF000498">
    <property type="entry name" value="Riboflavin_syn_A"/>
    <property type="match status" value="1"/>
</dbReference>
<evidence type="ECO:0000256" key="2">
    <source>
        <dbReference type="ARBA" id="ARBA00002803"/>
    </source>
</evidence>
<evidence type="ECO:0000256" key="3">
    <source>
        <dbReference type="ARBA" id="ARBA00004887"/>
    </source>
</evidence>
<dbReference type="Proteomes" id="UP000526307">
    <property type="component" value="Unassembled WGS sequence"/>
</dbReference>
<dbReference type="SUPFAM" id="SSF63380">
    <property type="entry name" value="Riboflavin synthase domain-like"/>
    <property type="match status" value="2"/>
</dbReference>
<evidence type="ECO:0000256" key="8">
    <source>
        <dbReference type="ARBA" id="ARBA00022679"/>
    </source>
</evidence>
<proteinExistence type="predicted"/>
<evidence type="ECO:0000256" key="5">
    <source>
        <dbReference type="ARBA" id="ARBA00012827"/>
    </source>
</evidence>
<gene>
    <name evidence="13" type="ORF">HW270_05150</name>
</gene>
<evidence type="ECO:0000259" key="12">
    <source>
        <dbReference type="PROSITE" id="PS51177"/>
    </source>
</evidence>
<dbReference type="CDD" id="cd00402">
    <property type="entry name" value="Riboflavin_synthase_like"/>
    <property type="match status" value="1"/>
</dbReference>
<dbReference type="PANTHER" id="PTHR21098">
    <property type="entry name" value="RIBOFLAVIN SYNTHASE ALPHA CHAIN"/>
    <property type="match status" value="1"/>
</dbReference>
<evidence type="ECO:0000256" key="6">
    <source>
        <dbReference type="ARBA" id="ARBA00013950"/>
    </source>
</evidence>
<feature type="domain" description="Lumazine-binding" evidence="12">
    <location>
        <begin position="97"/>
        <end position="193"/>
    </location>
</feature>
<dbReference type="EC" id="2.5.1.9" evidence="5 10"/>
<sequence length="224" mass="23466">MFTGIIEETGRLRSLDISGATGRIEISASKVLEGTNIGDSIAVNGVCLTVVEINSDSFVADVMPETVSRTGFARLGVGDRVNLERAMAANGRFGGHIVSGHIDGVGTVESLEDDGIAVWVSIKAAAEILKLIVEKGSIAIDGISLTVAHVDSERFKVSIIPHTGAETTLLTRHAGDKVNLENDVVGKYVEKLLGLGNPTLYNSGTSDGDGGSRLTLEFLAENGF</sequence>
<feature type="repeat" description="Lumazine-binding" evidence="11">
    <location>
        <begin position="97"/>
        <end position="193"/>
    </location>
</feature>
<keyword evidence="8 13" id="KW-0808">Transferase</keyword>
<keyword evidence="9" id="KW-0677">Repeat</keyword>
<reference evidence="13 14" key="1">
    <citation type="submission" date="2020-06" db="EMBL/GenBank/DDBJ databases">
        <title>Mogibacterium timidum strain W9173 genomic sequence.</title>
        <authorList>
            <person name="Wade W.G."/>
            <person name="Johnston C.D."/>
            <person name="Chen T."/>
            <person name="Dewhirst F.E."/>
        </authorList>
    </citation>
    <scope>NUCLEOTIDE SEQUENCE [LARGE SCALE GENOMIC DNA]</scope>
    <source>
        <strain evidence="13 14">W9173</strain>
    </source>
</reference>
<feature type="domain" description="Lumazine-binding" evidence="12">
    <location>
        <begin position="1"/>
        <end position="96"/>
    </location>
</feature>
<dbReference type="NCBIfam" id="NF009566">
    <property type="entry name" value="PRK13020.1"/>
    <property type="match status" value="1"/>
</dbReference>
<comment type="pathway">
    <text evidence="3">Cofactor biosynthesis; riboflavin biosynthesis; riboflavin from 2-hydroxy-3-oxobutyl phosphate and 5-amino-6-(D-ribitylamino)uracil: step 2/2.</text>
</comment>
<dbReference type="FunFam" id="2.40.30.20:FF:000004">
    <property type="entry name" value="Riboflavin synthase, alpha subunit"/>
    <property type="match status" value="1"/>
</dbReference>